<accession>A0ACC2JD74</accession>
<proteinExistence type="predicted"/>
<comment type="caution">
    <text evidence="1">The sequence shown here is derived from an EMBL/GenBank/DDBJ whole genome shotgun (WGS) entry which is preliminary data.</text>
</comment>
<reference evidence="1" key="1">
    <citation type="submission" date="2022-12" db="EMBL/GenBank/DDBJ databases">
        <title>Genome Sequence of Lasiodiplodia mahajangana.</title>
        <authorList>
            <person name="Buettner E."/>
        </authorList>
    </citation>
    <scope>NUCLEOTIDE SEQUENCE</scope>
    <source>
        <strain evidence="1">VT137</strain>
    </source>
</reference>
<gene>
    <name evidence="1" type="ORF">O1611_g8209</name>
</gene>
<dbReference type="EMBL" id="JAPUUL010002369">
    <property type="protein sequence ID" value="KAJ8125430.1"/>
    <property type="molecule type" value="Genomic_DNA"/>
</dbReference>
<organism evidence="1 2">
    <name type="scientific">Lasiodiplodia mahajangana</name>
    <dbReference type="NCBI Taxonomy" id="1108764"/>
    <lineage>
        <taxon>Eukaryota</taxon>
        <taxon>Fungi</taxon>
        <taxon>Dikarya</taxon>
        <taxon>Ascomycota</taxon>
        <taxon>Pezizomycotina</taxon>
        <taxon>Dothideomycetes</taxon>
        <taxon>Dothideomycetes incertae sedis</taxon>
        <taxon>Botryosphaeriales</taxon>
        <taxon>Botryosphaeriaceae</taxon>
        <taxon>Lasiodiplodia</taxon>
    </lineage>
</organism>
<sequence length="1003" mass="113989">MSRVSKGGRDVGALDEEERQYAIGGRTLEELDEKYVSYSALHLAAVSPASRYPNRPKNHGKTLFFADLYRGLFDPLNANKNHPARAGGRGTSKLTPHEYRRRIIERFISRWRSEVGNDFFPALRLILPTSDRERGMYGLKESAIARLLIKLMNLDRHSDDAQSILKWKRPDRSSTAGDFVDRCYIVLSKRPMRIDPGEMRIADVNEMLDRLVAASGEKDQLPIIESFYQRMNAEELKWLVRIILKQMRIGATERTILEVWHPDAQHLFNVSSSLRRVCWELYDPSVRLTGAQTGVALMQCFQPQLAAYEMATSFDKIIDRLNASTHETAGTDKEFWVEEKLDGERMQLHMVEDNSVQGGKRFCFWSRKAKDYTYLYGEGLYDEANSSLTRHLKNAFAPGVRNIILDGEMIVWDPLLKKVLKFGTLKSAALEGGVWNPYEHDAPRPVFRVFDIVLLNDQPLTQYTLRDRRNALAKAVPGEPYRLEIHDYVATTNPDDIEPILRKIVSDASEGIVVKNPRSMYTVGLRVPDWIKVKPDYMDGFGENVDVVIIGGYYGSGRRGGRLSSFMCGLRVTDSDIKAGADPEKCYSFIKVGGGFRAEDYAEIQRLTGGKWKEWDVKKPPSKYIQLAGGDKYQYERPDVWIRPSDSVVISVKAASAEETSSFASRLTLRFPRFKERRPDRNWDQALDYEEFEDLVAEGKKTKEFRMESKRQRGVKRVKKEIVIAGQDTVPTAFAGPKSKVFDGLEFCVLTDCTKPIRKSKAQLETLIKENGGRLSQRPIPGMGRILVAEKKVVRVASLIKAGEVDIIRPKWLFDCIAQGDGGFPLPYETEHLFHACGATQRAAEANTDEFGDSYTRDLDIRELGRLLQDMPKREIIGTPFDKEAFLRQLVEHDHDLGQMCSHLFKGMVVHLAGADAVPWLQTGRVRNRIRFGGGVLADDLDDNVITHIVTLSKNEVQEMHVAAEVRSAISSRRPVPRVVSEQWVAECWKNRTIIDEERFAPL</sequence>
<keyword evidence="2" id="KW-1185">Reference proteome</keyword>
<evidence type="ECO:0000313" key="1">
    <source>
        <dbReference type="EMBL" id="KAJ8125430.1"/>
    </source>
</evidence>
<evidence type="ECO:0000313" key="2">
    <source>
        <dbReference type="Proteomes" id="UP001153332"/>
    </source>
</evidence>
<protein>
    <submittedName>
        <fullName evidence="1">Uncharacterized protein</fullName>
    </submittedName>
</protein>
<dbReference type="Proteomes" id="UP001153332">
    <property type="component" value="Unassembled WGS sequence"/>
</dbReference>
<name>A0ACC2JD74_9PEZI</name>